<keyword evidence="1" id="KW-1133">Transmembrane helix</keyword>
<dbReference type="Pfam" id="PF02517">
    <property type="entry name" value="Rce1-like"/>
    <property type="match status" value="1"/>
</dbReference>
<dbReference type="EMBL" id="CP014864">
    <property type="protein sequence ID" value="AMX02707.1"/>
    <property type="molecule type" value="Genomic_DNA"/>
</dbReference>
<dbReference type="KEGG" id="mthd:A3224_09040"/>
<feature type="transmembrane region" description="Helical" evidence="1">
    <location>
        <begin position="143"/>
        <end position="163"/>
    </location>
</feature>
<keyword evidence="4" id="KW-1185">Reference proteome</keyword>
<feature type="transmembrane region" description="Helical" evidence="1">
    <location>
        <begin position="45"/>
        <end position="66"/>
    </location>
</feature>
<keyword evidence="1" id="KW-0472">Membrane</keyword>
<accession>A0A143HMG3</accession>
<dbReference type="GO" id="GO:0004175">
    <property type="term" value="F:endopeptidase activity"/>
    <property type="evidence" value="ECO:0007669"/>
    <property type="project" value="UniProtKB-ARBA"/>
</dbReference>
<sequence>MSGTGIYPRDIFRLILLLELVALVVGLVGVFVSGVQVYWWRESVYGDTLTGLIFATVSFLLVLWLIRSNSHIGGVLRRHCADLRHFMAACSAVQIVVISLAAGICEEVLFRGFLQSWLSHLSSPAAGLLVASLVFALLHYASFIYFAATFLVGIAFGVCYRMTESLLCVAVWHAAYDLFVLTVMLRFPHLLRLAEAR</sequence>
<dbReference type="InterPro" id="IPR003675">
    <property type="entry name" value="Rce1/LyrA-like_dom"/>
</dbReference>
<gene>
    <name evidence="3" type="ORF">A3224_09040</name>
</gene>
<proteinExistence type="predicted"/>
<dbReference type="GO" id="GO:0080120">
    <property type="term" value="P:CAAX-box protein maturation"/>
    <property type="evidence" value="ECO:0007669"/>
    <property type="project" value="UniProtKB-ARBA"/>
</dbReference>
<dbReference type="STRING" id="252514.A3224_09040"/>
<dbReference type="AlphaFoldDB" id="A0A143HMG3"/>
<feature type="transmembrane region" description="Helical" evidence="1">
    <location>
        <begin position="12"/>
        <end position="39"/>
    </location>
</feature>
<protein>
    <recommendedName>
        <fullName evidence="2">CAAX prenyl protease 2/Lysostaphin resistance protein A-like domain-containing protein</fullName>
    </recommendedName>
</protein>
<organism evidence="3 4">
    <name type="scientific">Microbulbifer thermotolerans</name>
    <dbReference type="NCBI Taxonomy" id="252514"/>
    <lineage>
        <taxon>Bacteria</taxon>
        <taxon>Pseudomonadati</taxon>
        <taxon>Pseudomonadota</taxon>
        <taxon>Gammaproteobacteria</taxon>
        <taxon>Cellvibrionales</taxon>
        <taxon>Microbulbiferaceae</taxon>
        <taxon>Microbulbifer</taxon>
    </lineage>
</organism>
<dbReference type="OrthoDB" id="118729at2"/>
<dbReference type="PANTHER" id="PTHR43592:SF15">
    <property type="entry name" value="CAAX AMINO TERMINAL PROTEASE FAMILY PROTEIN"/>
    <property type="match status" value="1"/>
</dbReference>
<dbReference type="GeneID" id="76608193"/>
<evidence type="ECO:0000256" key="1">
    <source>
        <dbReference type="SAM" id="Phobius"/>
    </source>
</evidence>
<dbReference type="PANTHER" id="PTHR43592">
    <property type="entry name" value="CAAX AMINO TERMINAL PROTEASE"/>
    <property type="match status" value="1"/>
</dbReference>
<feature type="domain" description="CAAX prenyl protease 2/Lysostaphin resistance protein A-like" evidence="2">
    <location>
        <begin position="92"/>
        <end position="179"/>
    </location>
</feature>
<evidence type="ECO:0000313" key="4">
    <source>
        <dbReference type="Proteomes" id="UP000076077"/>
    </source>
</evidence>
<name>A0A143HMG3_MICTH</name>
<keyword evidence="1" id="KW-0812">Transmembrane</keyword>
<reference evidence="4" key="1">
    <citation type="submission" date="2016-03" db="EMBL/GenBank/DDBJ databases">
        <authorList>
            <person name="Lee Y.-S."/>
            <person name="Choi Y.-L."/>
        </authorList>
    </citation>
    <scope>NUCLEOTIDE SEQUENCE [LARGE SCALE GENOMIC DNA]</scope>
    <source>
        <strain evidence="4">DAU221</strain>
    </source>
</reference>
<evidence type="ECO:0000259" key="2">
    <source>
        <dbReference type="Pfam" id="PF02517"/>
    </source>
</evidence>
<evidence type="ECO:0000313" key="3">
    <source>
        <dbReference type="EMBL" id="AMX02707.1"/>
    </source>
</evidence>
<feature type="transmembrane region" description="Helical" evidence="1">
    <location>
        <begin position="86"/>
        <end position="105"/>
    </location>
</feature>
<dbReference type="RefSeq" id="WP_067153589.1">
    <property type="nucleotide sequence ID" value="NZ_CP014864.1"/>
</dbReference>
<dbReference type="Proteomes" id="UP000076077">
    <property type="component" value="Chromosome"/>
</dbReference>
<feature type="transmembrane region" description="Helical" evidence="1">
    <location>
        <begin position="169"/>
        <end position="187"/>
    </location>
</feature>